<feature type="transmembrane region" description="Helical" evidence="7">
    <location>
        <begin position="73"/>
        <end position="93"/>
    </location>
</feature>
<keyword evidence="5 7" id="KW-1133">Transmembrane helix</keyword>
<feature type="transmembrane region" description="Helical" evidence="7">
    <location>
        <begin position="284"/>
        <end position="300"/>
    </location>
</feature>
<feature type="transmembrane region" description="Helical" evidence="7">
    <location>
        <begin position="214"/>
        <end position="234"/>
    </location>
</feature>
<evidence type="ECO:0000256" key="2">
    <source>
        <dbReference type="ARBA" id="ARBA00022448"/>
    </source>
</evidence>
<dbReference type="PROSITE" id="PS00216">
    <property type="entry name" value="SUGAR_TRANSPORT_1"/>
    <property type="match status" value="1"/>
</dbReference>
<feature type="domain" description="Major facilitator superfamily (MFS) profile" evidence="8">
    <location>
        <begin position="7"/>
        <end position="361"/>
    </location>
</feature>
<evidence type="ECO:0000313" key="9">
    <source>
        <dbReference type="EMBL" id="GAA4060591.1"/>
    </source>
</evidence>
<dbReference type="SUPFAM" id="SSF103473">
    <property type="entry name" value="MFS general substrate transporter"/>
    <property type="match status" value="1"/>
</dbReference>
<keyword evidence="4 7" id="KW-0812">Transmembrane</keyword>
<comment type="caution">
    <text evidence="9">The sequence shown here is derived from an EMBL/GenBank/DDBJ whole genome shotgun (WGS) entry which is preliminary data.</text>
</comment>
<feature type="transmembrane region" description="Helical" evidence="7">
    <location>
        <begin position="41"/>
        <end position="61"/>
    </location>
</feature>
<evidence type="ECO:0000313" key="10">
    <source>
        <dbReference type="Proteomes" id="UP001501734"/>
    </source>
</evidence>
<evidence type="ECO:0000256" key="1">
    <source>
        <dbReference type="ARBA" id="ARBA00004651"/>
    </source>
</evidence>
<evidence type="ECO:0000256" key="5">
    <source>
        <dbReference type="ARBA" id="ARBA00022989"/>
    </source>
</evidence>
<reference evidence="10" key="1">
    <citation type="journal article" date="2019" name="Int. J. Syst. Evol. Microbiol.">
        <title>The Global Catalogue of Microorganisms (GCM) 10K type strain sequencing project: providing services to taxonomists for standard genome sequencing and annotation.</title>
        <authorList>
            <consortium name="The Broad Institute Genomics Platform"/>
            <consortium name="The Broad Institute Genome Sequencing Center for Infectious Disease"/>
            <person name="Wu L."/>
            <person name="Ma J."/>
        </authorList>
    </citation>
    <scope>NUCLEOTIDE SEQUENCE [LARGE SCALE GENOMIC DNA]</scope>
    <source>
        <strain evidence="10">JCM 17250</strain>
    </source>
</reference>
<keyword evidence="2" id="KW-0813">Transport</keyword>
<evidence type="ECO:0000256" key="7">
    <source>
        <dbReference type="SAM" id="Phobius"/>
    </source>
</evidence>
<keyword evidence="6 7" id="KW-0472">Membrane</keyword>
<dbReference type="InterPro" id="IPR005829">
    <property type="entry name" value="Sugar_transporter_CS"/>
</dbReference>
<feature type="transmembrane region" description="Helical" evidence="7">
    <location>
        <begin position="99"/>
        <end position="125"/>
    </location>
</feature>
<comment type="subcellular location">
    <subcellularLocation>
        <location evidence="1">Cell membrane</location>
        <topology evidence="1">Multi-pass membrane protein</topology>
    </subcellularLocation>
</comment>
<evidence type="ECO:0000259" key="8">
    <source>
        <dbReference type="PROSITE" id="PS50850"/>
    </source>
</evidence>
<dbReference type="InterPro" id="IPR011701">
    <property type="entry name" value="MFS"/>
</dbReference>
<protein>
    <submittedName>
        <fullName evidence="9">MFS transporter</fullName>
    </submittedName>
</protein>
<dbReference type="Pfam" id="PF07690">
    <property type="entry name" value="MFS_1"/>
    <property type="match status" value="1"/>
</dbReference>
<accession>A0ABP7V722</accession>
<name>A0ABP7V722_9BACI</name>
<dbReference type="PANTHER" id="PTHR43124:SF3">
    <property type="entry name" value="CHLORAMPHENICOL EFFLUX PUMP RV0191"/>
    <property type="match status" value="1"/>
</dbReference>
<dbReference type="InterPro" id="IPR050189">
    <property type="entry name" value="MFS_Efflux_Transporters"/>
</dbReference>
<feature type="transmembrane region" description="Helical" evidence="7">
    <location>
        <begin position="254"/>
        <end position="272"/>
    </location>
</feature>
<dbReference type="InterPro" id="IPR036259">
    <property type="entry name" value="MFS_trans_sf"/>
</dbReference>
<keyword evidence="10" id="KW-1185">Reference proteome</keyword>
<feature type="transmembrane region" description="Helical" evidence="7">
    <location>
        <begin position="169"/>
        <end position="186"/>
    </location>
</feature>
<evidence type="ECO:0000256" key="4">
    <source>
        <dbReference type="ARBA" id="ARBA00022692"/>
    </source>
</evidence>
<dbReference type="CDD" id="cd17474">
    <property type="entry name" value="MFS_YfmO_like"/>
    <property type="match status" value="1"/>
</dbReference>
<dbReference type="Proteomes" id="UP001501734">
    <property type="component" value="Unassembled WGS sequence"/>
</dbReference>
<evidence type="ECO:0000256" key="6">
    <source>
        <dbReference type="ARBA" id="ARBA00023136"/>
    </source>
</evidence>
<sequence length="361" mass="39550">MKSKKLDLFALASIPLVMTLGNSMLIPVLPVIETELNISQLQSSLIITIYSIVAILLIPIAGYLSDRFGRKKVIIPSLIITVIGGGVAAFAGWRVEEPYLWLMIGRFIQGIGAAGAFPVVIPTVSDMYQAEEDVSKGLGIIETSNTFGKVLSPIIGAALALIVWYMPFIFVPIFSLISIVLVLLLVKVPKQRQVNKPTFSSSMKKIKATFKKNGRWLVAIFLIGGLNMFILFGYQFHFSNLLENQYQINGVAKGFMLAIPLLILCVASYLSSKKIKDDKVLMKWLIFSGNLIIGVPLLFINQETGLVLITILLSISSLGIGVSLPSLDTLITEGVKKNVRGTVTSFYRFSERESPSSIDMG</sequence>
<organism evidence="9 10">
    <name type="scientific">Amphibacillus indicireducens</name>
    <dbReference type="NCBI Taxonomy" id="1076330"/>
    <lineage>
        <taxon>Bacteria</taxon>
        <taxon>Bacillati</taxon>
        <taxon>Bacillota</taxon>
        <taxon>Bacilli</taxon>
        <taxon>Bacillales</taxon>
        <taxon>Bacillaceae</taxon>
        <taxon>Amphibacillus</taxon>
    </lineage>
</organism>
<dbReference type="RefSeq" id="WP_344909922.1">
    <property type="nucleotide sequence ID" value="NZ_BAABDL010000021.1"/>
</dbReference>
<keyword evidence="3" id="KW-1003">Cell membrane</keyword>
<dbReference type="EMBL" id="BAABDL010000021">
    <property type="protein sequence ID" value="GAA4060591.1"/>
    <property type="molecule type" value="Genomic_DNA"/>
</dbReference>
<dbReference type="InterPro" id="IPR020846">
    <property type="entry name" value="MFS_dom"/>
</dbReference>
<evidence type="ECO:0000256" key="3">
    <source>
        <dbReference type="ARBA" id="ARBA00022475"/>
    </source>
</evidence>
<dbReference type="Gene3D" id="1.20.1250.20">
    <property type="entry name" value="MFS general substrate transporter like domains"/>
    <property type="match status" value="1"/>
</dbReference>
<dbReference type="PROSITE" id="PS50850">
    <property type="entry name" value="MFS"/>
    <property type="match status" value="1"/>
</dbReference>
<proteinExistence type="predicted"/>
<feature type="transmembrane region" description="Helical" evidence="7">
    <location>
        <begin position="306"/>
        <end position="327"/>
    </location>
</feature>
<gene>
    <name evidence="9" type="ORF">GCM10022410_04580</name>
</gene>
<dbReference type="PANTHER" id="PTHR43124">
    <property type="entry name" value="PURINE EFFLUX PUMP PBUE"/>
    <property type="match status" value="1"/>
</dbReference>